<dbReference type="SUPFAM" id="SSF47413">
    <property type="entry name" value="lambda repressor-like DNA-binding domains"/>
    <property type="match status" value="1"/>
</dbReference>
<reference evidence="2" key="1">
    <citation type="submission" date="2022-08" db="EMBL/GenBank/DDBJ databases">
        <title>Novel Bdellovibrio Species Isolated from Svalbard: Designation Bdellovibrio svalbardensis.</title>
        <authorList>
            <person name="Mitchell R.J."/>
            <person name="Choi S.Y."/>
        </authorList>
    </citation>
    <scope>NUCLEOTIDE SEQUENCE</scope>
    <source>
        <strain evidence="2">PAP01</strain>
    </source>
</reference>
<comment type="caution">
    <text evidence="2">The sequence shown here is derived from an EMBL/GenBank/DDBJ whole genome shotgun (WGS) entry which is preliminary data.</text>
</comment>
<evidence type="ECO:0000259" key="1">
    <source>
        <dbReference type="Pfam" id="PF14394"/>
    </source>
</evidence>
<dbReference type="NCBIfam" id="TIGR02147">
    <property type="entry name" value="Fsuc_second"/>
    <property type="match status" value="1"/>
</dbReference>
<dbReference type="Pfam" id="PF14394">
    <property type="entry name" value="DUF4423"/>
    <property type="match status" value="1"/>
</dbReference>
<organism evidence="2 3">
    <name type="scientific">Bdellovibrio svalbardensis</name>
    <dbReference type="NCBI Taxonomy" id="2972972"/>
    <lineage>
        <taxon>Bacteria</taxon>
        <taxon>Pseudomonadati</taxon>
        <taxon>Bdellovibrionota</taxon>
        <taxon>Bdellovibrionia</taxon>
        <taxon>Bdellovibrionales</taxon>
        <taxon>Pseudobdellovibrionaceae</taxon>
        <taxon>Bdellovibrio</taxon>
    </lineage>
</organism>
<proteinExistence type="predicted"/>
<sequence>MEHRPNYRNFIISELERRQKKNPAYSLRAFARDLGIPCSRLSEIINRKMGLSQARAANLAEKLSLSPTEKEYFLDLALSEHARSPVVKEMATNRIKARESITTQMGEDEFSIVSDWYHLAIIEYFQLPSSVHTIEAVAKHFGLKTDEVEKAIERLEKVQMLLKKEDRWEIPSENRAATFRSDYKAVHNFYDQLASKGRNKVGAAGKHQWDLSASFIPIKKENSKKMLEKIRQFRRELLAEASSDADRDTIYCLTLQFFNLTELEANSLSELAENSLPQLEKNT</sequence>
<dbReference type="EMBL" id="JANRMI010000005">
    <property type="protein sequence ID" value="MDG0818042.1"/>
    <property type="molecule type" value="Genomic_DNA"/>
</dbReference>
<accession>A0ABT6DNF8</accession>
<dbReference type="Gene3D" id="1.10.260.40">
    <property type="entry name" value="lambda repressor-like DNA-binding domains"/>
    <property type="match status" value="1"/>
</dbReference>
<dbReference type="InterPro" id="IPR001387">
    <property type="entry name" value="Cro/C1-type_HTH"/>
</dbReference>
<name>A0ABT6DNF8_9BACT</name>
<evidence type="ECO:0000313" key="2">
    <source>
        <dbReference type="EMBL" id="MDG0818042.1"/>
    </source>
</evidence>
<dbReference type="InterPro" id="IPR010982">
    <property type="entry name" value="Lambda_DNA-bd_dom_sf"/>
</dbReference>
<dbReference type="Proteomes" id="UP001152321">
    <property type="component" value="Unassembled WGS sequence"/>
</dbReference>
<evidence type="ECO:0000313" key="3">
    <source>
        <dbReference type="Proteomes" id="UP001152321"/>
    </source>
</evidence>
<dbReference type="InterPro" id="IPR011873">
    <property type="entry name" value="CHP02147"/>
</dbReference>
<keyword evidence="3" id="KW-1185">Reference proteome</keyword>
<dbReference type="CDD" id="cd00093">
    <property type="entry name" value="HTH_XRE"/>
    <property type="match status" value="1"/>
</dbReference>
<protein>
    <submittedName>
        <fullName evidence="2">TIGR02147 family protein</fullName>
    </submittedName>
</protein>
<dbReference type="RefSeq" id="WP_277579517.1">
    <property type="nucleotide sequence ID" value="NZ_JANRMI010000005.1"/>
</dbReference>
<gene>
    <name evidence="2" type="ORF">NWE73_16785</name>
</gene>
<dbReference type="InterPro" id="IPR025537">
    <property type="entry name" value="DUF4423"/>
</dbReference>
<feature type="domain" description="DUF4423" evidence="1">
    <location>
        <begin position="98"/>
        <end position="260"/>
    </location>
</feature>